<dbReference type="InterPro" id="IPR018197">
    <property type="entry name" value="Glycerate_kinase_RE-like"/>
</dbReference>
<keyword evidence="3 4" id="KW-0418">Kinase</keyword>
<evidence type="ECO:0000256" key="4">
    <source>
        <dbReference type="PIRNR" id="PIRNR006078"/>
    </source>
</evidence>
<proteinExistence type="inferred from homology"/>
<reference evidence="5 6" key="2">
    <citation type="submission" date="2017-09" db="EMBL/GenBank/DDBJ databases">
        <title>Tripartite evolution among Lactobacillus johnsonii, Lactobacillus taiwanensis, Lactobacillus reuteri and their rodent host.</title>
        <authorList>
            <person name="Wang T."/>
            <person name="Knowles S."/>
            <person name="Cheng C."/>
        </authorList>
    </citation>
    <scope>NUCLEOTIDE SEQUENCE [LARGE SCALE GENOMIC DNA]</scope>
    <source>
        <strain evidence="5 6">117c</strain>
    </source>
</reference>
<keyword evidence="2 4" id="KW-0808">Transferase</keyword>
<evidence type="ECO:0000256" key="3">
    <source>
        <dbReference type="ARBA" id="ARBA00022777"/>
    </source>
</evidence>
<dbReference type="Pfam" id="PF02595">
    <property type="entry name" value="Gly_kinase"/>
    <property type="match status" value="1"/>
</dbReference>
<dbReference type="PIRSF" id="PIRSF006078">
    <property type="entry name" value="GlxK"/>
    <property type="match status" value="1"/>
</dbReference>
<dbReference type="EMBL" id="NGOH01000025">
    <property type="protein sequence ID" value="OYS15174.1"/>
    <property type="molecule type" value="Genomic_DNA"/>
</dbReference>
<dbReference type="GO" id="GO:0031388">
    <property type="term" value="P:organic acid phosphorylation"/>
    <property type="evidence" value="ECO:0007669"/>
    <property type="project" value="UniProtKB-UniRule"/>
</dbReference>
<comment type="caution">
    <text evidence="5">The sequence shown here is derived from an EMBL/GenBank/DDBJ whole genome shotgun (WGS) entry which is preliminary data.</text>
</comment>
<gene>
    <name evidence="5" type="ORF">CBF50_00680</name>
</gene>
<accession>A0A9X6RXP1</accession>
<sequence>MTKYVLAPDSFKESMTAKEVCDAMEIGIRKVEENAEIIKVPMADGGEGTVDSLVDATNGKKIVVEVTGPLGNKIEAYYGLLGDGKTAVIEMAKASGLEIVPKDKRNPLITTTYGTGELIKDALDNQVKEIIIGLGGSSTNDGGSGMAQALGAHLLNQNNQEIPWGGGNLDKLVKIDVSNLDPRLKNVKIIIASDVTNPLIGPEGASNVFGPQKGASPEMVKQLESNLNKYAQIIKRDLNKDIVQKSGAGAAGGLGAGLMAFTTCEMHQGVEIAIQVTQLDEKIKTADYVFTGEGGTDFQTKFGKTPYGVAKLGKKYHKPVISLAGYLGKGIDSLYSEGFTAIFGILPGACSLEEVLEDGPVNVSRTMENIVRLLNF</sequence>
<dbReference type="RefSeq" id="WP_094498084.1">
    <property type="nucleotide sequence ID" value="NZ_NGOD01000002.1"/>
</dbReference>
<protein>
    <submittedName>
        <fullName evidence="5">Glycerate kinase</fullName>
    </submittedName>
</protein>
<comment type="similarity">
    <text evidence="1 4">Belongs to the glycerate kinase type-1 family.</text>
</comment>
<dbReference type="InterPro" id="IPR004381">
    <property type="entry name" value="Glycerate_kinase"/>
</dbReference>
<dbReference type="SUPFAM" id="SSF110738">
    <property type="entry name" value="Glycerate kinase I"/>
    <property type="match status" value="1"/>
</dbReference>
<dbReference type="Gene3D" id="3.90.1510.10">
    <property type="entry name" value="Glycerate kinase, domain 2"/>
    <property type="match status" value="1"/>
</dbReference>
<dbReference type="GO" id="GO:0008887">
    <property type="term" value="F:glycerate kinase activity"/>
    <property type="evidence" value="ECO:0007669"/>
    <property type="project" value="UniProtKB-UniRule"/>
</dbReference>
<dbReference type="Proteomes" id="UP000215693">
    <property type="component" value="Unassembled WGS sequence"/>
</dbReference>
<dbReference type="NCBIfam" id="TIGR00045">
    <property type="entry name" value="glycerate kinase"/>
    <property type="match status" value="1"/>
</dbReference>
<dbReference type="InterPro" id="IPR018193">
    <property type="entry name" value="Glyc_kinase_flavodox-like_fold"/>
</dbReference>
<dbReference type="AlphaFoldDB" id="A0A9X6RXP1"/>
<dbReference type="PANTHER" id="PTHR21599">
    <property type="entry name" value="GLYCERATE KINASE"/>
    <property type="match status" value="1"/>
</dbReference>
<name>A0A9X6RXP1_LACJH</name>
<organism evidence="5 6">
    <name type="scientific">Lactobacillus johnsonii</name>
    <dbReference type="NCBI Taxonomy" id="33959"/>
    <lineage>
        <taxon>Bacteria</taxon>
        <taxon>Bacillati</taxon>
        <taxon>Bacillota</taxon>
        <taxon>Bacilli</taxon>
        <taxon>Lactobacillales</taxon>
        <taxon>Lactobacillaceae</taxon>
        <taxon>Lactobacillus</taxon>
    </lineage>
</organism>
<dbReference type="InterPro" id="IPR036129">
    <property type="entry name" value="Glycerate_kinase_sf"/>
</dbReference>
<dbReference type="Gene3D" id="3.40.50.10350">
    <property type="entry name" value="Glycerate kinase, domain 1"/>
    <property type="match status" value="1"/>
</dbReference>
<evidence type="ECO:0000256" key="2">
    <source>
        <dbReference type="ARBA" id="ARBA00022679"/>
    </source>
</evidence>
<evidence type="ECO:0000313" key="5">
    <source>
        <dbReference type="EMBL" id="OYS15174.1"/>
    </source>
</evidence>
<dbReference type="PANTHER" id="PTHR21599:SF0">
    <property type="entry name" value="GLYCERATE KINASE"/>
    <property type="match status" value="1"/>
</dbReference>
<reference evidence="5 6" key="1">
    <citation type="submission" date="2017-04" db="EMBL/GenBank/DDBJ databases">
        <authorList>
            <person name="Lin X.B."/>
            <person name="Stothard P."/>
            <person name="Tasseva G."/>
            <person name="Walter J."/>
        </authorList>
    </citation>
    <scope>NUCLEOTIDE SEQUENCE [LARGE SCALE GENOMIC DNA]</scope>
    <source>
        <strain evidence="5 6">117c</strain>
    </source>
</reference>
<evidence type="ECO:0000313" key="6">
    <source>
        <dbReference type="Proteomes" id="UP000215693"/>
    </source>
</evidence>
<evidence type="ECO:0000256" key="1">
    <source>
        <dbReference type="ARBA" id="ARBA00006284"/>
    </source>
</evidence>